<keyword evidence="1" id="KW-0645">Protease</keyword>
<evidence type="ECO:0000313" key="2">
    <source>
        <dbReference type="Proteomes" id="UP001164539"/>
    </source>
</evidence>
<comment type="caution">
    <text evidence="1">The sequence shown here is derived from an EMBL/GenBank/DDBJ whole genome shotgun (WGS) entry which is preliminary data.</text>
</comment>
<evidence type="ECO:0000313" key="1">
    <source>
        <dbReference type="EMBL" id="KAJ4710454.1"/>
    </source>
</evidence>
<keyword evidence="1" id="KW-0121">Carboxypeptidase</keyword>
<accession>A0ACC1XGD4</accession>
<dbReference type="EMBL" id="CM051402">
    <property type="protein sequence ID" value="KAJ4710454.1"/>
    <property type="molecule type" value="Genomic_DNA"/>
</dbReference>
<proteinExistence type="predicted"/>
<keyword evidence="2" id="KW-1185">Reference proteome</keyword>
<organism evidence="1 2">
    <name type="scientific">Melia azedarach</name>
    <name type="common">Chinaberry tree</name>
    <dbReference type="NCBI Taxonomy" id="155640"/>
    <lineage>
        <taxon>Eukaryota</taxon>
        <taxon>Viridiplantae</taxon>
        <taxon>Streptophyta</taxon>
        <taxon>Embryophyta</taxon>
        <taxon>Tracheophyta</taxon>
        <taxon>Spermatophyta</taxon>
        <taxon>Magnoliopsida</taxon>
        <taxon>eudicotyledons</taxon>
        <taxon>Gunneridae</taxon>
        <taxon>Pentapetalae</taxon>
        <taxon>rosids</taxon>
        <taxon>malvids</taxon>
        <taxon>Sapindales</taxon>
        <taxon>Meliaceae</taxon>
        <taxon>Melia</taxon>
    </lineage>
</organism>
<name>A0ACC1XGD4_MELAZ</name>
<reference evidence="1 2" key="1">
    <citation type="journal article" date="2023" name="Science">
        <title>Complex scaffold remodeling in plant triterpene biosynthesis.</title>
        <authorList>
            <person name="De La Pena R."/>
            <person name="Hodgson H."/>
            <person name="Liu J.C."/>
            <person name="Stephenson M.J."/>
            <person name="Martin A.C."/>
            <person name="Owen C."/>
            <person name="Harkess A."/>
            <person name="Leebens-Mack J."/>
            <person name="Jimenez L.E."/>
            <person name="Osbourn A."/>
            <person name="Sattely E.S."/>
        </authorList>
    </citation>
    <scope>NUCLEOTIDE SEQUENCE [LARGE SCALE GENOMIC DNA]</scope>
    <source>
        <strain evidence="2">cv. JPN11</strain>
        <tissue evidence="1">Leaf</tissue>
    </source>
</reference>
<gene>
    <name evidence="1" type="ORF">OWV82_016634</name>
</gene>
<protein>
    <submittedName>
        <fullName evidence="1">Carboxypeptidase</fullName>
    </submittedName>
</protein>
<sequence length="489" mass="55159">MKMGGVASVSTNIGIALGICLYMFAVCSGDNTTSWWEVGGETKLLQEADRIIALPGQPAVKFKQYSGYVTVDEIHGKALFYWFFESTHKPHQKPLLLWLNGGPGCSSIGFGEAQELGPFLVKDGSTLRFNNYTWNKAANLLFLESPTGVGFSYSNSTTNIIQGDNTTARDSHTFLLNWFKRFPQYKSHEFYLAGESYAGHYVPQLAELILDENKKTTDENKFINLKGFMIGNPLLDYDTDQNGMIDYAWGHAVISDELYASIKTHCNFSNVNLTRPCWDALIKYYSLYDIIDMYSLYSPTCPLDRPFAATGTNTDTTTVASRMFHRVDQSTSRIVRYDPCIMNHATVYFNRADVQEALRANITKIPRPWILCSAEVSNAWKDSTFSIVPVIKKLVDEGIRIWIFSGDTDGRVPVTATRYTLKKLGLNITQDWTPWYNHREVGGWSVTYEGLTFVTVRGAGHQVPTYAPKRSLQLIRHFLANKKLPSTAF</sequence>
<dbReference type="Proteomes" id="UP001164539">
    <property type="component" value="Chromosome 9"/>
</dbReference>
<keyword evidence="1" id="KW-0378">Hydrolase</keyword>